<proteinExistence type="predicted"/>
<keyword evidence="3" id="KW-1185">Reference proteome</keyword>
<gene>
    <name evidence="2" type="ORF">BOX15_Mlig010749g1</name>
</gene>
<reference evidence="2 3" key="1">
    <citation type="submission" date="2017-06" db="EMBL/GenBank/DDBJ databases">
        <title>A platform for efficient transgenesis in Macrostomum lignano, a flatworm model organism for stem cell research.</title>
        <authorList>
            <person name="Berezikov E."/>
        </authorList>
    </citation>
    <scope>NUCLEOTIDE SEQUENCE [LARGE SCALE GENOMIC DNA]</scope>
    <source>
        <strain evidence="2">DV1</strain>
        <tissue evidence="2">Whole organism</tissue>
    </source>
</reference>
<evidence type="ECO:0000313" key="3">
    <source>
        <dbReference type="Proteomes" id="UP000215902"/>
    </source>
</evidence>
<accession>A0A267F8N2</accession>
<name>A0A267F8N2_9PLAT</name>
<dbReference type="AlphaFoldDB" id="A0A267F8N2"/>
<evidence type="ECO:0000313" key="2">
    <source>
        <dbReference type="EMBL" id="PAA69527.1"/>
    </source>
</evidence>
<feature type="region of interest" description="Disordered" evidence="1">
    <location>
        <begin position="81"/>
        <end position="106"/>
    </location>
</feature>
<comment type="caution">
    <text evidence="2">The sequence shown here is derived from an EMBL/GenBank/DDBJ whole genome shotgun (WGS) entry which is preliminary data.</text>
</comment>
<evidence type="ECO:0000256" key="1">
    <source>
        <dbReference type="SAM" id="MobiDB-lite"/>
    </source>
</evidence>
<feature type="non-terminal residue" evidence="2">
    <location>
        <position position="1"/>
    </location>
</feature>
<dbReference type="Proteomes" id="UP000215902">
    <property type="component" value="Unassembled WGS sequence"/>
</dbReference>
<dbReference type="EMBL" id="NIVC01001315">
    <property type="protein sequence ID" value="PAA69527.1"/>
    <property type="molecule type" value="Genomic_DNA"/>
</dbReference>
<protein>
    <submittedName>
        <fullName evidence="2">Uncharacterized protein</fullName>
    </submittedName>
</protein>
<organism evidence="2 3">
    <name type="scientific">Macrostomum lignano</name>
    <dbReference type="NCBI Taxonomy" id="282301"/>
    <lineage>
        <taxon>Eukaryota</taxon>
        <taxon>Metazoa</taxon>
        <taxon>Spiralia</taxon>
        <taxon>Lophotrochozoa</taxon>
        <taxon>Platyhelminthes</taxon>
        <taxon>Rhabditophora</taxon>
        <taxon>Macrostomorpha</taxon>
        <taxon>Macrostomida</taxon>
        <taxon>Macrostomidae</taxon>
        <taxon>Macrostomum</taxon>
    </lineage>
</organism>
<sequence>NASFACSSGQRFQPQTKVTLPQHSIRGHRPERWLGQPLRFSEQATAKASGGQILSSCSLVPASSINRQHDIDYRDPNIRCDEPGSAGGQHGGPQRWRNAAEESTEDPARRTIIRTTDMTIIRTTDMTITFTTDMTIIRTTDMTIICTTDMTIIRTTDMTIIRTTDMTIIRTTDMTITCTTDMTIICTTDMTITCTTDMAIICTTDNIIEHAKFILIGQKTS</sequence>